<dbReference type="BioCyc" id="PMAR862515-HMP:GMOO-1070-MONOMER"/>
<accession>E0NSA2</accession>
<dbReference type="SUPFAM" id="SSF103481">
    <property type="entry name" value="Multidrug resistance efflux transporter EmrE"/>
    <property type="match status" value="2"/>
</dbReference>
<feature type="transmembrane region" description="Helical" evidence="6">
    <location>
        <begin position="164"/>
        <end position="184"/>
    </location>
</feature>
<dbReference type="InterPro" id="IPR000620">
    <property type="entry name" value="EamA_dom"/>
</dbReference>
<feature type="transmembrane region" description="Helical" evidence="6">
    <location>
        <begin position="282"/>
        <end position="299"/>
    </location>
</feature>
<dbReference type="HOGENOM" id="CLU_033863_4_1_10"/>
<feature type="domain" description="EamA" evidence="7">
    <location>
        <begin position="161"/>
        <end position="298"/>
    </location>
</feature>
<keyword evidence="5 6" id="KW-0472">Membrane</keyword>
<feature type="domain" description="EamA" evidence="7">
    <location>
        <begin position="16"/>
        <end position="146"/>
    </location>
</feature>
<dbReference type="RefSeq" id="WP_006949006.1">
    <property type="nucleotide sequence ID" value="NZ_BAJI01000021.1"/>
</dbReference>
<dbReference type="InterPro" id="IPR037185">
    <property type="entry name" value="EmrE-like"/>
</dbReference>
<dbReference type="OrthoDB" id="9805239at2"/>
<comment type="caution">
    <text evidence="8">The sequence shown here is derived from an EMBL/GenBank/DDBJ whole genome shotgun (WGS) entry which is preliminary data.</text>
</comment>
<feature type="transmembrane region" description="Helical" evidence="6">
    <location>
        <begin position="103"/>
        <end position="123"/>
    </location>
</feature>
<evidence type="ECO:0000256" key="3">
    <source>
        <dbReference type="ARBA" id="ARBA00022692"/>
    </source>
</evidence>
<keyword evidence="4 6" id="KW-1133">Transmembrane helix</keyword>
<dbReference type="PANTHER" id="PTHR32322">
    <property type="entry name" value="INNER MEMBRANE TRANSPORTER"/>
    <property type="match status" value="1"/>
</dbReference>
<gene>
    <name evidence="8" type="ORF">HMPREF0658_1053</name>
</gene>
<feature type="transmembrane region" description="Helical" evidence="6">
    <location>
        <begin position="260"/>
        <end position="276"/>
    </location>
</feature>
<sequence>MPNTVKDSKNRVVLYHLIAILVVSIWGATLVNTKVVIQGGMRPEEVFLSRYIIAYLAMWTLSYKRLWSANIKDELLMVACGILGGSLYFIPENFAVQVGSVNDISFILCTSPLFTMFLAILFLKEKLTKSLAIGSMIALIGVSFIIFGGNNDSTIASNRLLGDALALLSTVCFGAYCLLLRPLGRKYGAAFITRKMFFYGSLTSLPLFIITPWQFPLKNFLTDLPVTLNLLFLSLVASFFCFGAWSYVTEKVGAVKVANYNYFSPICTVIISAIFLGEEMTVEAALGSALILIGVFFANKNK</sequence>
<feature type="transmembrane region" description="Helical" evidence="6">
    <location>
        <begin position="227"/>
        <end position="248"/>
    </location>
</feature>
<evidence type="ECO:0000256" key="1">
    <source>
        <dbReference type="ARBA" id="ARBA00004651"/>
    </source>
</evidence>
<keyword evidence="3 6" id="KW-0812">Transmembrane</keyword>
<dbReference type="InterPro" id="IPR050638">
    <property type="entry name" value="AA-Vitamin_Transporters"/>
</dbReference>
<dbReference type="AlphaFoldDB" id="E0NSA2"/>
<dbReference type="PANTHER" id="PTHR32322:SF18">
    <property type="entry name" value="S-ADENOSYLMETHIONINE_S-ADENOSYLHOMOCYSTEINE TRANSPORTER"/>
    <property type="match status" value="1"/>
</dbReference>
<feature type="transmembrane region" description="Helical" evidence="6">
    <location>
        <begin position="196"/>
        <end position="215"/>
    </location>
</feature>
<dbReference type="Pfam" id="PF00892">
    <property type="entry name" value="EamA"/>
    <property type="match status" value="2"/>
</dbReference>
<dbReference type="EMBL" id="AEEI01000034">
    <property type="protein sequence ID" value="EFM02065.1"/>
    <property type="molecule type" value="Genomic_DNA"/>
</dbReference>
<feature type="transmembrane region" description="Helical" evidence="6">
    <location>
        <begin position="75"/>
        <end position="91"/>
    </location>
</feature>
<evidence type="ECO:0000256" key="4">
    <source>
        <dbReference type="ARBA" id="ARBA00022989"/>
    </source>
</evidence>
<dbReference type="Gene3D" id="1.10.3730.20">
    <property type="match status" value="1"/>
</dbReference>
<keyword evidence="2" id="KW-1003">Cell membrane</keyword>
<reference evidence="8" key="1">
    <citation type="submission" date="2010-07" db="EMBL/GenBank/DDBJ databases">
        <authorList>
            <person name="Muzny D."/>
            <person name="Qin X."/>
            <person name="Deng J."/>
            <person name="Jiang H."/>
            <person name="Liu Y."/>
            <person name="Qu J."/>
            <person name="Song X.-Z."/>
            <person name="Zhang L."/>
            <person name="Thornton R."/>
            <person name="Coyle M."/>
            <person name="Francisco L."/>
            <person name="Jackson L."/>
            <person name="Javaid M."/>
            <person name="Korchina V."/>
            <person name="Kovar C."/>
            <person name="Mata R."/>
            <person name="Mathew T."/>
            <person name="Ngo R."/>
            <person name="Nguyen L."/>
            <person name="Nguyen N."/>
            <person name="Okwuonu G."/>
            <person name="Ongeri F."/>
            <person name="Pham C."/>
            <person name="Simmons D."/>
            <person name="Wilczek-Boney K."/>
            <person name="Hale W."/>
            <person name="Jakkamsetti A."/>
            <person name="Pham P."/>
            <person name="Ruth R."/>
            <person name="San Lucas F."/>
            <person name="Warren J."/>
            <person name="Zhang J."/>
            <person name="Zhao Z."/>
            <person name="Zhou C."/>
            <person name="Zhu D."/>
            <person name="Lee S."/>
            <person name="Bess C."/>
            <person name="Blankenburg K."/>
            <person name="Forbes L."/>
            <person name="Fu Q."/>
            <person name="Gubbala S."/>
            <person name="Hirani K."/>
            <person name="Jayaseelan J.C."/>
            <person name="Lara F."/>
            <person name="Munidasa M."/>
            <person name="Palculict T."/>
            <person name="Patil S."/>
            <person name="Pu L.-L."/>
            <person name="Saada N."/>
            <person name="Tang L."/>
            <person name="Weissenberger G."/>
            <person name="Zhu Y."/>
            <person name="Hemphill L."/>
            <person name="Shang Y."/>
            <person name="Youmans B."/>
            <person name="Ayvaz T."/>
            <person name="Ross M."/>
            <person name="Santibanez J."/>
            <person name="Aqrawi P."/>
            <person name="Gross S."/>
            <person name="Joshi V."/>
            <person name="Fowler G."/>
            <person name="Nazareth L."/>
            <person name="Reid J."/>
            <person name="Worley K."/>
            <person name="Petrosino J."/>
            <person name="Highlander S."/>
            <person name="Gibbs R."/>
        </authorList>
    </citation>
    <scope>NUCLEOTIDE SEQUENCE [LARGE SCALE GENOMIC DNA]</scope>
    <source>
        <strain evidence="8">DSM 16973</strain>
    </source>
</reference>
<dbReference type="eggNOG" id="COG0697">
    <property type="taxonomic scope" value="Bacteria"/>
</dbReference>
<protein>
    <submittedName>
        <fullName evidence="8">Membrane protein</fullName>
    </submittedName>
</protein>
<dbReference type="STRING" id="862515.HMPREF0658_1053"/>
<evidence type="ECO:0000313" key="9">
    <source>
        <dbReference type="Proteomes" id="UP000004394"/>
    </source>
</evidence>
<evidence type="ECO:0000256" key="6">
    <source>
        <dbReference type="SAM" id="Phobius"/>
    </source>
</evidence>
<feature type="transmembrane region" description="Helical" evidence="6">
    <location>
        <begin position="12"/>
        <end position="31"/>
    </location>
</feature>
<evidence type="ECO:0000256" key="2">
    <source>
        <dbReference type="ARBA" id="ARBA00022475"/>
    </source>
</evidence>
<evidence type="ECO:0000256" key="5">
    <source>
        <dbReference type="ARBA" id="ARBA00023136"/>
    </source>
</evidence>
<proteinExistence type="predicted"/>
<feature type="transmembrane region" description="Helical" evidence="6">
    <location>
        <begin position="130"/>
        <end position="149"/>
    </location>
</feature>
<dbReference type="GO" id="GO:0005886">
    <property type="term" value="C:plasma membrane"/>
    <property type="evidence" value="ECO:0007669"/>
    <property type="project" value="UniProtKB-SubCell"/>
</dbReference>
<organism evidence="8 9">
    <name type="scientific">Hoylesella marshii DSM 16973 = JCM 13450</name>
    <dbReference type="NCBI Taxonomy" id="862515"/>
    <lineage>
        <taxon>Bacteria</taxon>
        <taxon>Pseudomonadati</taxon>
        <taxon>Bacteroidota</taxon>
        <taxon>Bacteroidia</taxon>
        <taxon>Bacteroidales</taxon>
        <taxon>Prevotellaceae</taxon>
        <taxon>Hoylesella</taxon>
    </lineage>
</organism>
<evidence type="ECO:0000259" key="7">
    <source>
        <dbReference type="Pfam" id="PF00892"/>
    </source>
</evidence>
<evidence type="ECO:0000313" key="8">
    <source>
        <dbReference type="EMBL" id="EFM02065.1"/>
    </source>
</evidence>
<keyword evidence="9" id="KW-1185">Reference proteome</keyword>
<feature type="transmembrane region" description="Helical" evidence="6">
    <location>
        <begin position="46"/>
        <end position="63"/>
    </location>
</feature>
<comment type="subcellular location">
    <subcellularLocation>
        <location evidence="1">Cell membrane</location>
        <topology evidence="1">Multi-pass membrane protein</topology>
    </subcellularLocation>
</comment>
<name>E0NSA2_9BACT</name>
<dbReference type="Proteomes" id="UP000004394">
    <property type="component" value="Unassembled WGS sequence"/>
</dbReference>